<comment type="caution">
    <text evidence="1">The sequence shown here is derived from an EMBL/GenBank/DDBJ whole genome shotgun (WGS) entry which is preliminary data.</text>
</comment>
<dbReference type="EMBL" id="JBHTKN010000003">
    <property type="protein sequence ID" value="MFD1041915.1"/>
    <property type="molecule type" value="Genomic_DNA"/>
</dbReference>
<dbReference type="Proteomes" id="UP001597033">
    <property type="component" value="Unassembled WGS sequence"/>
</dbReference>
<accession>A0ABW3LV90</accession>
<evidence type="ECO:0008006" key="3">
    <source>
        <dbReference type="Google" id="ProtNLM"/>
    </source>
</evidence>
<proteinExistence type="predicted"/>
<evidence type="ECO:0000313" key="1">
    <source>
        <dbReference type="EMBL" id="MFD1041915.1"/>
    </source>
</evidence>
<gene>
    <name evidence="1" type="ORF">ACFQ2N_06075</name>
</gene>
<evidence type="ECO:0000313" key="2">
    <source>
        <dbReference type="Proteomes" id="UP001597033"/>
    </source>
</evidence>
<name>A0ABW3LV90_9GAMM</name>
<dbReference type="RefSeq" id="WP_238394229.1">
    <property type="nucleotide sequence ID" value="NZ_JBHTKN010000003.1"/>
</dbReference>
<organism evidence="1 2">
    <name type="scientific">Pseudoxanthomonas kaohsiungensis</name>
    <dbReference type="NCBI Taxonomy" id="283923"/>
    <lineage>
        <taxon>Bacteria</taxon>
        <taxon>Pseudomonadati</taxon>
        <taxon>Pseudomonadota</taxon>
        <taxon>Gammaproteobacteria</taxon>
        <taxon>Lysobacterales</taxon>
        <taxon>Lysobacteraceae</taxon>
        <taxon>Pseudoxanthomonas</taxon>
    </lineage>
</organism>
<protein>
    <recommendedName>
        <fullName evidence="3">TonB-dependent receptor-like beta-barrel domain-containing protein</fullName>
    </recommendedName>
</protein>
<sequence>MAAPTAAMFAADPVRVAVYGENLLDNQYVSGLGTYGKTVLGTVGARLTPPRVWGVEFTAGF</sequence>
<keyword evidence="2" id="KW-1185">Reference proteome</keyword>
<reference evidence="2" key="1">
    <citation type="journal article" date="2019" name="Int. J. Syst. Evol. Microbiol.">
        <title>The Global Catalogue of Microorganisms (GCM) 10K type strain sequencing project: providing services to taxonomists for standard genome sequencing and annotation.</title>
        <authorList>
            <consortium name="The Broad Institute Genomics Platform"/>
            <consortium name="The Broad Institute Genome Sequencing Center for Infectious Disease"/>
            <person name="Wu L."/>
            <person name="Ma J."/>
        </authorList>
    </citation>
    <scope>NUCLEOTIDE SEQUENCE [LARGE SCALE GENOMIC DNA]</scope>
    <source>
        <strain evidence="2">CCUG 55854</strain>
    </source>
</reference>